<accession>A0A0A9GS48</accession>
<dbReference type="AlphaFoldDB" id="A0A0A9GS48"/>
<reference evidence="1" key="1">
    <citation type="submission" date="2014-09" db="EMBL/GenBank/DDBJ databases">
        <authorList>
            <person name="Magalhaes I.L.F."/>
            <person name="Oliveira U."/>
            <person name="Santos F.R."/>
            <person name="Vidigal T.H.D.A."/>
            <person name="Brescovit A.D."/>
            <person name="Santos A.J."/>
        </authorList>
    </citation>
    <scope>NUCLEOTIDE SEQUENCE</scope>
    <source>
        <tissue evidence="1">Shoot tissue taken approximately 20 cm above the soil surface</tissue>
    </source>
</reference>
<evidence type="ECO:0000313" key="1">
    <source>
        <dbReference type="EMBL" id="JAE26229.1"/>
    </source>
</evidence>
<proteinExistence type="predicted"/>
<name>A0A0A9GS48_ARUDO</name>
<protein>
    <submittedName>
        <fullName evidence="1">Uncharacterized protein</fullName>
    </submittedName>
</protein>
<sequence>MLKILTWLVNVVLANKDIDSCICTEGSCYSWTSKSLDPTIFKYCLNVQY</sequence>
<organism evidence="1">
    <name type="scientific">Arundo donax</name>
    <name type="common">Giant reed</name>
    <name type="synonym">Donax arundinaceus</name>
    <dbReference type="NCBI Taxonomy" id="35708"/>
    <lineage>
        <taxon>Eukaryota</taxon>
        <taxon>Viridiplantae</taxon>
        <taxon>Streptophyta</taxon>
        <taxon>Embryophyta</taxon>
        <taxon>Tracheophyta</taxon>
        <taxon>Spermatophyta</taxon>
        <taxon>Magnoliopsida</taxon>
        <taxon>Liliopsida</taxon>
        <taxon>Poales</taxon>
        <taxon>Poaceae</taxon>
        <taxon>PACMAD clade</taxon>
        <taxon>Arundinoideae</taxon>
        <taxon>Arundineae</taxon>
        <taxon>Arundo</taxon>
    </lineage>
</organism>
<reference evidence="1" key="2">
    <citation type="journal article" date="2015" name="Data Brief">
        <title>Shoot transcriptome of the giant reed, Arundo donax.</title>
        <authorList>
            <person name="Barrero R.A."/>
            <person name="Guerrero F.D."/>
            <person name="Moolhuijzen P."/>
            <person name="Goolsby J.A."/>
            <person name="Tidwell J."/>
            <person name="Bellgard S.E."/>
            <person name="Bellgard M.I."/>
        </authorList>
    </citation>
    <scope>NUCLEOTIDE SEQUENCE</scope>
    <source>
        <tissue evidence="1">Shoot tissue taken approximately 20 cm above the soil surface</tissue>
    </source>
</reference>
<dbReference type="EMBL" id="GBRH01171667">
    <property type="protein sequence ID" value="JAE26229.1"/>
    <property type="molecule type" value="Transcribed_RNA"/>
</dbReference>